<reference evidence="2 3" key="1">
    <citation type="submission" date="2019-10" db="EMBL/GenBank/DDBJ databases">
        <title>Evaluation of single-gene subtyping targets for Pseudomonas.</title>
        <authorList>
            <person name="Reichler S.J."/>
            <person name="Orsi R.H."/>
            <person name="Wiedmann M."/>
            <person name="Martin N.H."/>
            <person name="Murphy S.I."/>
        </authorList>
    </citation>
    <scope>NUCLEOTIDE SEQUENCE [LARGE SCALE GENOMIC DNA]</scope>
    <source>
        <strain evidence="2 3">FSL R10-2107</strain>
    </source>
</reference>
<protein>
    <submittedName>
        <fullName evidence="2">Uncharacterized protein</fullName>
    </submittedName>
</protein>
<keyword evidence="3" id="KW-1185">Reference proteome</keyword>
<proteinExistence type="predicted"/>
<sequence>MNRIEKKWEGLIITKDLGVGVFYAGTFHKSFTLRVGMAGDLIKAQERHPNGPFQLVTLEVYRNQLLAVGDIPAEVLTTELLRESLTESDLALIAAADEELEKKLKPPSEASLTGGASSTSSSDMGTA</sequence>
<gene>
    <name evidence="2" type="ORF">GHO30_00985</name>
</gene>
<accession>A0A6A7Z7E2</accession>
<dbReference type="RefSeq" id="WP_153350677.1">
    <property type="nucleotide sequence ID" value="NZ_JBQDSB010000042.1"/>
</dbReference>
<comment type="caution">
    <text evidence="2">The sequence shown here is derived from an EMBL/GenBank/DDBJ whole genome shotgun (WGS) entry which is preliminary data.</text>
</comment>
<evidence type="ECO:0000256" key="1">
    <source>
        <dbReference type="SAM" id="MobiDB-lite"/>
    </source>
</evidence>
<feature type="compositionally biased region" description="Low complexity" evidence="1">
    <location>
        <begin position="107"/>
        <end position="127"/>
    </location>
</feature>
<name>A0A6A7Z7E2_9PSED</name>
<evidence type="ECO:0000313" key="2">
    <source>
        <dbReference type="EMBL" id="MQU29982.1"/>
    </source>
</evidence>
<feature type="region of interest" description="Disordered" evidence="1">
    <location>
        <begin position="103"/>
        <end position="127"/>
    </location>
</feature>
<dbReference type="EMBL" id="WIVX01000002">
    <property type="protein sequence ID" value="MQU29982.1"/>
    <property type="molecule type" value="Genomic_DNA"/>
</dbReference>
<organism evidence="2 3">
    <name type="scientific">Pseudomonas helleri</name>
    <dbReference type="NCBI Taxonomy" id="1608996"/>
    <lineage>
        <taxon>Bacteria</taxon>
        <taxon>Pseudomonadati</taxon>
        <taxon>Pseudomonadota</taxon>
        <taxon>Gammaproteobacteria</taxon>
        <taxon>Pseudomonadales</taxon>
        <taxon>Pseudomonadaceae</taxon>
        <taxon>Pseudomonas</taxon>
    </lineage>
</organism>
<dbReference type="Proteomes" id="UP000470186">
    <property type="component" value="Unassembled WGS sequence"/>
</dbReference>
<dbReference type="AlphaFoldDB" id="A0A6A7Z7E2"/>
<evidence type="ECO:0000313" key="3">
    <source>
        <dbReference type="Proteomes" id="UP000470186"/>
    </source>
</evidence>